<dbReference type="OrthoDB" id="194358at2759"/>
<evidence type="ECO:0008006" key="3">
    <source>
        <dbReference type="Google" id="ProtNLM"/>
    </source>
</evidence>
<dbReference type="SUPFAM" id="SSF48403">
    <property type="entry name" value="Ankyrin repeat"/>
    <property type="match status" value="1"/>
</dbReference>
<dbReference type="Proteomes" id="UP001055219">
    <property type="component" value="Unassembled WGS sequence"/>
</dbReference>
<sequence length="529" mass="59181">MALYSIIVDASRKDYLAHMPEEIKRLIADHLPNGDLLRLARVSPVMKHQALFVLHFRDATQGTSEAIKFAVVRSCLAPAGKEKNAVSKSCRNIFERSLRLGANVNTIHVRGSSRVTALAVAAAFKNGLFWVRRLLAAGADRTIISKNLLAMPELGGLCGKWKEQCRKIDSPRIVDKVLRGQTEWLPLCVPAVMRYDDICNVLCESEKSSPYLTVPYDAVDTHRLTILHTYAWELDTDTPGQCLQLFEKYPDNWNDLIPLAGYNALHLAIASGNMMLFDKFLDASNVIIDSQEWTSSPITWVIEECAETSKHHEQKAMAQRRQCLKPDLNALHECDTLLHTAFPAACTPLTALLIALANSKSCSSESGLWSMFHKMVDEHGADVNVHHPSQSSLTSQVFDHILGRRKKDLLSEGDAKSLLKNMRKVGARLRITEAQGLLMLFAKWVNVYCSRLDIHYGATEAIADIQELYCLGAKVGSELDGVSAIDEFYRCADKFNTADTRGGAVMDKIKLKLFEVEREERRRSRNGSR</sequence>
<reference evidence="1" key="2">
    <citation type="submission" date="2022-07" db="EMBL/GenBank/DDBJ databases">
        <authorList>
            <person name="Goncalves M.F.M."/>
            <person name="Hilario S."/>
            <person name="Van De Peer Y."/>
            <person name="Esteves A.C."/>
            <person name="Alves A."/>
        </authorList>
    </citation>
    <scope>NUCLEOTIDE SEQUENCE</scope>
    <source>
        <strain evidence="1">MUM 19.33</strain>
    </source>
</reference>
<dbReference type="GeneID" id="75827620"/>
<name>A0A9P9XZH4_9HYPO</name>
<gene>
    <name evidence="1" type="ORF">J7T54_001101</name>
</gene>
<organism evidence="1 2">
    <name type="scientific">Emericellopsis cladophorae</name>
    <dbReference type="NCBI Taxonomy" id="2686198"/>
    <lineage>
        <taxon>Eukaryota</taxon>
        <taxon>Fungi</taxon>
        <taxon>Dikarya</taxon>
        <taxon>Ascomycota</taxon>
        <taxon>Pezizomycotina</taxon>
        <taxon>Sordariomycetes</taxon>
        <taxon>Hypocreomycetidae</taxon>
        <taxon>Hypocreales</taxon>
        <taxon>Bionectriaceae</taxon>
        <taxon>Emericellopsis</taxon>
    </lineage>
</organism>
<dbReference type="Gene3D" id="1.25.40.20">
    <property type="entry name" value="Ankyrin repeat-containing domain"/>
    <property type="match status" value="1"/>
</dbReference>
<comment type="caution">
    <text evidence="1">The sequence shown here is derived from an EMBL/GenBank/DDBJ whole genome shotgun (WGS) entry which is preliminary data.</text>
</comment>
<keyword evidence="2" id="KW-1185">Reference proteome</keyword>
<evidence type="ECO:0000313" key="1">
    <source>
        <dbReference type="EMBL" id="KAI6780793.1"/>
    </source>
</evidence>
<dbReference type="InterPro" id="IPR036770">
    <property type="entry name" value="Ankyrin_rpt-contain_sf"/>
</dbReference>
<dbReference type="AlphaFoldDB" id="A0A9P9XZH4"/>
<accession>A0A9P9XZH4</accession>
<proteinExistence type="predicted"/>
<reference evidence="1" key="1">
    <citation type="journal article" date="2021" name="J Fungi (Basel)">
        <title>Genomic and Metabolomic Analyses of the Marine Fungus Emericellopsis cladophorae: Insights into Saltwater Adaptability Mechanisms and Its Biosynthetic Potential.</title>
        <authorList>
            <person name="Goncalves M.F.M."/>
            <person name="Hilario S."/>
            <person name="Van de Peer Y."/>
            <person name="Esteves A.C."/>
            <person name="Alves A."/>
        </authorList>
    </citation>
    <scope>NUCLEOTIDE SEQUENCE</scope>
    <source>
        <strain evidence="1">MUM 19.33</strain>
    </source>
</reference>
<dbReference type="RefSeq" id="XP_051361649.1">
    <property type="nucleotide sequence ID" value="XM_051507156.1"/>
</dbReference>
<protein>
    <recommendedName>
        <fullName evidence="3">F-box domain-containing protein</fullName>
    </recommendedName>
</protein>
<dbReference type="EMBL" id="JAGIXG020000028">
    <property type="protein sequence ID" value="KAI6780793.1"/>
    <property type="molecule type" value="Genomic_DNA"/>
</dbReference>
<evidence type="ECO:0000313" key="2">
    <source>
        <dbReference type="Proteomes" id="UP001055219"/>
    </source>
</evidence>